<comment type="similarity">
    <text evidence="2">Belongs to the lipase chaperone family.</text>
</comment>
<evidence type="ECO:0000256" key="11">
    <source>
        <dbReference type="ARBA" id="ARBA00030948"/>
    </source>
</evidence>
<evidence type="ECO:0000256" key="12">
    <source>
        <dbReference type="ARBA" id="ARBA00031542"/>
    </source>
</evidence>
<evidence type="ECO:0000256" key="4">
    <source>
        <dbReference type="ARBA" id="ARBA00022519"/>
    </source>
</evidence>
<dbReference type="GO" id="GO:0051082">
    <property type="term" value="F:unfolded protein binding"/>
    <property type="evidence" value="ECO:0007669"/>
    <property type="project" value="InterPro"/>
</dbReference>
<proteinExistence type="inferred from homology"/>
<dbReference type="GO" id="GO:0005886">
    <property type="term" value="C:plasma membrane"/>
    <property type="evidence" value="ECO:0007669"/>
    <property type="project" value="UniProtKB-SubCell"/>
</dbReference>
<protein>
    <recommendedName>
        <fullName evidence="11">Lipase helper protein</fullName>
    </recommendedName>
    <alternativeName>
        <fullName evidence="12">Lipase modulator</fullName>
    </alternativeName>
</protein>
<accession>A0A0S4V2X6</accession>
<dbReference type="Pfam" id="PF03280">
    <property type="entry name" value="Lipase_chap"/>
    <property type="match status" value="1"/>
</dbReference>
<evidence type="ECO:0000256" key="3">
    <source>
        <dbReference type="ARBA" id="ARBA00022475"/>
    </source>
</evidence>
<keyword evidence="5" id="KW-0812">Transmembrane</keyword>
<evidence type="ECO:0000256" key="6">
    <source>
        <dbReference type="ARBA" id="ARBA00022963"/>
    </source>
</evidence>
<evidence type="ECO:0000256" key="2">
    <source>
        <dbReference type="ARBA" id="ARBA00010358"/>
    </source>
</evidence>
<sequence length="117" mass="12691">MRAAKITAIDAGAPARLPTDLAQWHAQGPSEARIRRQLATEDVDAAVADRLVRADQAGADWHARYAAHARERDRLTAVPGLSAADRAAQVAQLRRQTFHASNEALRAQALDGSPRHE</sequence>
<keyword evidence="3" id="KW-1003">Cell membrane</keyword>
<organism evidence="14">
    <name type="scientific">Ralstonia solanacearum</name>
    <name type="common">Pseudomonas solanacearum</name>
    <dbReference type="NCBI Taxonomy" id="305"/>
    <lineage>
        <taxon>Bacteria</taxon>
        <taxon>Pseudomonadati</taxon>
        <taxon>Pseudomonadota</taxon>
        <taxon>Betaproteobacteria</taxon>
        <taxon>Burkholderiales</taxon>
        <taxon>Burkholderiaceae</taxon>
        <taxon>Ralstonia</taxon>
        <taxon>Ralstonia solanacearum species complex</taxon>
    </lineage>
</organism>
<dbReference type="GO" id="GO:0006457">
    <property type="term" value="P:protein folding"/>
    <property type="evidence" value="ECO:0007669"/>
    <property type="project" value="InterPro"/>
</dbReference>
<evidence type="ECO:0000256" key="5">
    <source>
        <dbReference type="ARBA" id="ARBA00022692"/>
    </source>
</evidence>
<dbReference type="InterPro" id="IPR004961">
    <property type="entry name" value="Lipase_chaperone"/>
</dbReference>
<evidence type="ECO:0000256" key="10">
    <source>
        <dbReference type="ARBA" id="ARBA00023186"/>
    </source>
</evidence>
<evidence type="ECO:0000256" key="9">
    <source>
        <dbReference type="ARBA" id="ARBA00023136"/>
    </source>
</evidence>
<dbReference type="GO" id="GO:0016042">
    <property type="term" value="P:lipid catabolic process"/>
    <property type="evidence" value="ECO:0007669"/>
    <property type="project" value="UniProtKB-KW"/>
</dbReference>
<evidence type="ECO:0000256" key="8">
    <source>
        <dbReference type="ARBA" id="ARBA00023098"/>
    </source>
</evidence>
<evidence type="ECO:0000313" key="14">
    <source>
        <dbReference type="EMBL" id="CUV28655.1"/>
    </source>
</evidence>
<keyword evidence="7" id="KW-1133">Transmembrane helix</keyword>
<gene>
    <name evidence="13" type="ORF">PSS4_v1_40016</name>
    <name evidence="14" type="ORF">RUN1985_v1_270051</name>
</gene>
<keyword evidence="6" id="KW-0442">Lipid degradation</keyword>
<evidence type="ECO:0000256" key="1">
    <source>
        <dbReference type="ARBA" id="ARBA00004383"/>
    </source>
</evidence>
<evidence type="ECO:0000256" key="7">
    <source>
        <dbReference type="ARBA" id="ARBA00022989"/>
    </source>
</evidence>
<reference evidence="14" key="1">
    <citation type="submission" date="2015-10" db="EMBL/GenBank/DDBJ databases">
        <authorList>
            <person name="Gilbert D.G."/>
        </authorList>
    </citation>
    <scope>NUCLEOTIDE SEQUENCE</scope>
    <source>
        <strain evidence="14">Phyl III-seqv23</strain>
    </source>
</reference>
<comment type="subcellular location">
    <subcellularLocation>
        <location evidence="1">Cell inner membrane</location>
        <topology evidence="1">Single-pass membrane protein</topology>
        <orientation evidence="1">Periplasmic side</orientation>
    </subcellularLocation>
</comment>
<keyword evidence="9" id="KW-0472">Membrane</keyword>
<dbReference type="EMBL" id="LN899824">
    <property type="protein sequence ID" value="CUV28655.1"/>
    <property type="molecule type" value="Genomic_DNA"/>
</dbReference>
<evidence type="ECO:0000313" key="13">
    <source>
        <dbReference type="EMBL" id="CUV16164.1"/>
    </source>
</evidence>
<dbReference type="AlphaFoldDB" id="A0A0S4V2X6"/>
<keyword evidence="8" id="KW-0443">Lipid metabolism</keyword>
<keyword evidence="4" id="KW-0997">Cell inner membrane</keyword>
<name>A0A0S4V2X6_RALSL</name>
<keyword evidence="10" id="KW-0143">Chaperone</keyword>
<dbReference type="SUPFAM" id="SSF158855">
    <property type="entry name" value="Lipase chaperone-like"/>
    <property type="match status" value="1"/>
</dbReference>
<dbReference type="EMBL" id="LN899821">
    <property type="protein sequence ID" value="CUV16164.1"/>
    <property type="molecule type" value="Genomic_DNA"/>
</dbReference>